<dbReference type="RefSeq" id="WP_132027863.1">
    <property type="nucleotide sequence ID" value="NZ_CP068564.1"/>
</dbReference>
<dbReference type="OrthoDB" id="1705475at2"/>
<dbReference type="Proteomes" id="UP000294567">
    <property type="component" value="Unassembled WGS sequence"/>
</dbReference>
<accession>A0A4R3KU52</accession>
<comment type="caution">
    <text evidence="1">The sequence shown here is derived from an EMBL/GenBank/DDBJ whole genome shotgun (WGS) entry which is preliminary data.</text>
</comment>
<name>A0A4R3KU52_9FIRM</name>
<sequence>MSRNYTYIRKYIILKNNYTNILGLEPKGYAKIEARGAKGMLNIYTENCQQNEDYNVYLLKDEKGEVREYPIGRIITDERGKTSTNIELNLRNLELKGFSIDEIDAILIRKGIHILLAGYIDEDNGTIDRYIKTIIQQEQSVQKENIDKIHQTQYIEKNLEEKNFEDDITDTEETECELNSQVLIDNKSIEYEERHEKINIQDEAKDYKSLEYIHRLNHKNQMTNYILSILRFFPYVQPLKLNLYGYSWWRIDDDGTNSCKGFLPYFNYLMNTNYKYQFLNNSTTCFNLIREYGHYLFGMYKEGEEVKYYMYGIPGKFIKEEHPFKGITGFNTWYEATDEIGYWVLYIDPMTGEVIYPLNPMIPAY</sequence>
<reference evidence="1 2" key="1">
    <citation type="submission" date="2019-03" db="EMBL/GenBank/DDBJ databases">
        <title>Genomic Encyclopedia of Type Strains, Phase IV (KMG-IV): sequencing the most valuable type-strain genomes for metagenomic binning, comparative biology and taxonomic classification.</title>
        <authorList>
            <person name="Goeker M."/>
        </authorList>
    </citation>
    <scope>NUCLEOTIDE SEQUENCE [LARGE SCALE GENOMIC DNA]</scope>
    <source>
        <strain evidence="1 2">DSM 26752</strain>
    </source>
</reference>
<keyword evidence="2" id="KW-1185">Reference proteome</keyword>
<dbReference type="EMBL" id="SMAE01000007">
    <property type="protein sequence ID" value="TCS88775.1"/>
    <property type="molecule type" value="Genomic_DNA"/>
</dbReference>
<evidence type="ECO:0000313" key="1">
    <source>
        <dbReference type="EMBL" id="TCS88775.1"/>
    </source>
</evidence>
<organism evidence="1 2">
    <name type="scientific">Keratinibaculum paraultunense</name>
    <dbReference type="NCBI Taxonomy" id="1278232"/>
    <lineage>
        <taxon>Bacteria</taxon>
        <taxon>Bacillati</taxon>
        <taxon>Bacillota</taxon>
        <taxon>Tissierellia</taxon>
        <taxon>Tissierellales</taxon>
        <taxon>Tepidimicrobiaceae</taxon>
        <taxon>Keratinibaculum</taxon>
    </lineage>
</organism>
<protein>
    <submittedName>
        <fullName evidence="1">Uncharacterized protein</fullName>
    </submittedName>
</protein>
<dbReference type="AlphaFoldDB" id="A0A4R3KU52"/>
<gene>
    <name evidence="1" type="ORF">EDD65_107132</name>
</gene>
<proteinExistence type="predicted"/>
<evidence type="ECO:0000313" key="2">
    <source>
        <dbReference type="Proteomes" id="UP000294567"/>
    </source>
</evidence>